<organism evidence="9 10">
    <name type="scientific">Halomonas hydrothermalis</name>
    <dbReference type="NCBI Taxonomy" id="115561"/>
    <lineage>
        <taxon>Bacteria</taxon>
        <taxon>Pseudomonadati</taxon>
        <taxon>Pseudomonadota</taxon>
        <taxon>Gammaproteobacteria</taxon>
        <taxon>Oceanospirillales</taxon>
        <taxon>Halomonadaceae</taxon>
        <taxon>Halomonas</taxon>
    </lineage>
</organism>
<dbReference type="InterPro" id="IPR003812">
    <property type="entry name" value="Fido"/>
</dbReference>
<evidence type="ECO:0000313" key="10">
    <source>
        <dbReference type="Proteomes" id="UP000502259"/>
    </source>
</evidence>
<dbReference type="GO" id="GO:0051301">
    <property type="term" value="P:cell division"/>
    <property type="evidence" value="ECO:0007669"/>
    <property type="project" value="UniProtKB-KW"/>
</dbReference>
<dbReference type="EC" id="2.7.7.108" evidence="5"/>
<gene>
    <name evidence="9" type="primary">fic</name>
    <name evidence="9" type="ORF">HHSLTHF2_08130</name>
</gene>
<dbReference type="RefSeq" id="WP_172420100.1">
    <property type="nucleotide sequence ID" value="NZ_AP022843.1"/>
</dbReference>
<feature type="domain" description="Fido" evidence="8">
    <location>
        <begin position="57"/>
        <end position="201"/>
    </location>
</feature>
<dbReference type="GO" id="GO:0051302">
    <property type="term" value="P:regulation of cell division"/>
    <property type="evidence" value="ECO:0007669"/>
    <property type="project" value="TreeGrafter"/>
</dbReference>
<sequence length="203" mass="23506">MSRYVVSGSEGEYQPGSENKVLGNLIGITDPAEINIAETELLEALYMQVFDDFPEALTFQTICRWHRAWLGNVYRWAGQYRTVDMSKPNIRFASPIQIQRLTKEFEEQYLSHFAELPEVGDEQLVTFLAETHVEFILIHPFREGNGRISRLLLDVMAVKAGAQPLDYSLWNEHKEYYFKAIQAGQGHDYQFVERLVRDVLEAQ</sequence>
<dbReference type="AlphaFoldDB" id="A0A6F8U1X0"/>
<dbReference type="PANTHER" id="PTHR39560:SF1">
    <property type="entry name" value="PROTEIN ADENYLYLTRANSFERASE FIC-RELATED"/>
    <property type="match status" value="1"/>
</dbReference>
<evidence type="ECO:0000256" key="3">
    <source>
        <dbReference type="ARBA" id="ARBA00022741"/>
    </source>
</evidence>
<comment type="catalytic activity">
    <reaction evidence="7">
        <text>L-tyrosyl-[protein] + ATP = O-(5'-adenylyl)-L-tyrosyl-[protein] + diphosphate</text>
        <dbReference type="Rhea" id="RHEA:54288"/>
        <dbReference type="Rhea" id="RHEA-COMP:10136"/>
        <dbReference type="Rhea" id="RHEA-COMP:13846"/>
        <dbReference type="ChEBI" id="CHEBI:30616"/>
        <dbReference type="ChEBI" id="CHEBI:33019"/>
        <dbReference type="ChEBI" id="CHEBI:46858"/>
        <dbReference type="ChEBI" id="CHEBI:83624"/>
        <dbReference type="EC" id="2.7.7.108"/>
    </reaction>
</comment>
<evidence type="ECO:0000256" key="4">
    <source>
        <dbReference type="ARBA" id="ARBA00022840"/>
    </source>
</evidence>
<reference evidence="9 10" key="1">
    <citation type="submission" date="2020-03" db="EMBL/GenBank/DDBJ databases">
        <title>Complete Genome Sequence of Halomonas hydrothermalis Strain Slthf2, Halophilic Bacterium Isolated from Deep-Sea Hydrothermal-Vent Environments.</title>
        <authorList>
            <person name="Takeyama N."/>
            <person name="Huang M."/>
            <person name="Sato K."/>
            <person name="Galipon J."/>
            <person name="Arakawa K."/>
        </authorList>
    </citation>
    <scope>NUCLEOTIDE SEQUENCE [LARGE SCALE GENOMIC DNA]</scope>
    <source>
        <strain evidence="9 10">Slthf2</strain>
    </source>
</reference>
<keyword evidence="9" id="KW-0131">Cell cycle</keyword>
<proteinExistence type="predicted"/>
<dbReference type="PANTHER" id="PTHR39560">
    <property type="entry name" value="PROTEIN ADENYLYLTRANSFERASE FIC-RELATED"/>
    <property type="match status" value="1"/>
</dbReference>
<dbReference type="InterPro" id="IPR036597">
    <property type="entry name" value="Fido-like_dom_sf"/>
</dbReference>
<accession>A0A6F8U1X0</accession>
<dbReference type="EMBL" id="AP022843">
    <property type="protein sequence ID" value="BCB06923.1"/>
    <property type="molecule type" value="Genomic_DNA"/>
</dbReference>
<protein>
    <recommendedName>
        <fullName evidence="5">protein adenylyltransferase</fullName>
        <ecNumber evidence="5">2.7.7.108</ecNumber>
    </recommendedName>
</protein>
<evidence type="ECO:0000313" key="9">
    <source>
        <dbReference type="EMBL" id="BCB06923.1"/>
    </source>
</evidence>
<evidence type="ECO:0000256" key="6">
    <source>
        <dbReference type="ARBA" id="ARBA00047939"/>
    </source>
</evidence>
<dbReference type="GO" id="GO:0070733">
    <property type="term" value="F:AMPylase activity"/>
    <property type="evidence" value="ECO:0007669"/>
    <property type="project" value="UniProtKB-EC"/>
</dbReference>
<evidence type="ECO:0000256" key="1">
    <source>
        <dbReference type="ARBA" id="ARBA00022679"/>
    </source>
</evidence>
<keyword evidence="9" id="KW-0132">Cell division</keyword>
<dbReference type="Pfam" id="PF02661">
    <property type="entry name" value="Fic"/>
    <property type="match status" value="1"/>
</dbReference>
<dbReference type="GO" id="GO:0005524">
    <property type="term" value="F:ATP binding"/>
    <property type="evidence" value="ECO:0007669"/>
    <property type="project" value="UniProtKB-KW"/>
</dbReference>
<evidence type="ECO:0000256" key="2">
    <source>
        <dbReference type="ARBA" id="ARBA00022695"/>
    </source>
</evidence>
<evidence type="ECO:0000256" key="7">
    <source>
        <dbReference type="ARBA" id="ARBA00048696"/>
    </source>
</evidence>
<dbReference type="SUPFAM" id="SSF140931">
    <property type="entry name" value="Fic-like"/>
    <property type="match status" value="1"/>
</dbReference>
<keyword evidence="2" id="KW-0548">Nucleotidyltransferase</keyword>
<comment type="catalytic activity">
    <reaction evidence="6">
        <text>L-threonyl-[protein] + ATP = 3-O-(5'-adenylyl)-L-threonyl-[protein] + diphosphate</text>
        <dbReference type="Rhea" id="RHEA:54292"/>
        <dbReference type="Rhea" id="RHEA-COMP:11060"/>
        <dbReference type="Rhea" id="RHEA-COMP:13847"/>
        <dbReference type="ChEBI" id="CHEBI:30013"/>
        <dbReference type="ChEBI" id="CHEBI:30616"/>
        <dbReference type="ChEBI" id="CHEBI:33019"/>
        <dbReference type="ChEBI" id="CHEBI:138113"/>
        <dbReference type="EC" id="2.7.7.108"/>
    </reaction>
</comment>
<evidence type="ECO:0000259" key="8">
    <source>
        <dbReference type="PROSITE" id="PS51459"/>
    </source>
</evidence>
<name>A0A6F8U1X0_9GAMM</name>
<keyword evidence="3" id="KW-0547">Nucleotide-binding</keyword>
<evidence type="ECO:0000256" key="5">
    <source>
        <dbReference type="ARBA" id="ARBA00034531"/>
    </source>
</evidence>
<keyword evidence="4" id="KW-0067">ATP-binding</keyword>
<dbReference type="Proteomes" id="UP000502259">
    <property type="component" value="Chromosome"/>
</dbReference>
<keyword evidence="10" id="KW-1185">Reference proteome</keyword>
<dbReference type="PROSITE" id="PS51459">
    <property type="entry name" value="FIDO"/>
    <property type="match status" value="1"/>
</dbReference>
<keyword evidence="1" id="KW-0808">Transferase</keyword>
<dbReference type="Gene3D" id="1.10.3290.10">
    <property type="entry name" value="Fido-like domain"/>
    <property type="match status" value="1"/>
</dbReference>